<dbReference type="InterPro" id="IPR018163">
    <property type="entry name" value="Thr/Ala-tRNA-synth_IIc_edit"/>
</dbReference>
<keyword evidence="7" id="KW-1185">Reference proteome</keyword>
<dbReference type="Pfam" id="PF07973">
    <property type="entry name" value="tRNA_SAD"/>
    <property type="match status" value="1"/>
</dbReference>
<protein>
    <submittedName>
        <fullName evidence="6">Threonine/alanine tRNA ligase second additional domain protein</fullName>
    </submittedName>
</protein>
<evidence type="ECO:0000256" key="3">
    <source>
        <dbReference type="ARBA" id="ARBA00022723"/>
    </source>
</evidence>
<keyword evidence="6" id="KW-0436">Ligase</keyword>
<dbReference type="PANTHER" id="PTHR43462:SF1">
    <property type="entry name" value="ALANYL-TRNA EDITING PROTEIN AARSD1"/>
    <property type="match status" value="1"/>
</dbReference>
<dbReference type="SMART" id="SM00863">
    <property type="entry name" value="tRNA_SAD"/>
    <property type="match status" value="1"/>
</dbReference>
<feature type="domain" description="Alanyl-transfer RNA synthetases family profile" evidence="5">
    <location>
        <begin position="1"/>
        <end position="237"/>
    </location>
</feature>
<dbReference type="Gene3D" id="3.10.310.40">
    <property type="match status" value="1"/>
</dbReference>
<evidence type="ECO:0000256" key="1">
    <source>
        <dbReference type="ARBA" id="ARBA00001947"/>
    </source>
</evidence>
<evidence type="ECO:0000256" key="4">
    <source>
        <dbReference type="ARBA" id="ARBA00022833"/>
    </source>
</evidence>
<accession>A0ABM9ZTC8</accession>
<keyword evidence="4" id="KW-0862">Zinc</keyword>
<dbReference type="EMBL" id="ADFP01000097">
    <property type="protein sequence ID" value="EFB90081.1"/>
    <property type="molecule type" value="Genomic_DNA"/>
</dbReference>
<dbReference type="InterPro" id="IPR009000">
    <property type="entry name" value="Transl_B-barrel_sf"/>
</dbReference>
<evidence type="ECO:0000313" key="7">
    <source>
        <dbReference type="Proteomes" id="UP000006462"/>
    </source>
</evidence>
<dbReference type="InterPro" id="IPR018165">
    <property type="entry name" value="Ala-tRNA-synth_IIc_core"/>
</dbReference>
<dbReference type="SUPFAM" id="SSF55186">
    <property type="entry name" value="ThrRS/AlaRS common domain"/>
    <property type="match status" value="1"/>
</dbReference>
<dbReference type="InterPro" id="IPR051335">
    <property type="entry name" value="Alanyl-tRNA_Editing_Enzymes"/>
</dbReference>
<organism evidence="6 7">
    <name type="scientific">Pyramidobacter piscolens W5455</name>
    <dbReference type="NCBI Taxonomy" id="352165"/>
    <lineage>
        <taxon>Bacteria</taxon>
        <taxon>Thermotogati</taxon>
        <taxon>Synergistota</taxon>
        <taxon>Synergistia</taxon>
        <taxon>Synergistales</taxon>
        <taxon>Dethiosulfovibrionaceae</taxon>
        <taxon>Pyramidobacter</taxon>
    </lineage>
</organism>
<evidence type="ECO:0000256" key="2">
    <source>
        <dbReference type="ARBA" id="ARBA00004496"/>
    </source>
</evidence>
<dbReference type="PANTHER" id="PTHR43462">
    <property type="entry name" value="ALANYL-TRNA EDITING PROTEIN"/>
    <property type="match status" value="1"/>
</dbReference>
<dbReference type="Gene3D" id="3.30.980.10">
    <property type="entry name" value="Threonyl-trna Synthetase, Chain A, domain 2"/>
    <property type="match status" value="1"/>
</dbReference>
<dbReference type="Proteomes" id="UP000006462">
    <property type="component" value="Unassembled WGS sequence"/>
</dbReference>
<reference evidence="6 7" key="1">
    <citation type="submission" date="2009-12" db="EMBL/GenBank/DDBJ databases">
        <authorList>
            <person name="Shrivastava S."/>
            <person name="Madupu R."/>
            <person name="Durkin A.S."/>
            <person name="Torralba M."/>
            <person name="Methe B."/>
            <person name="Sutton G.G."/>
            <person name="Strausberg R.L."/>
            <person name="Nelson K.E."/>
        </authorList>
    </citation>
    <scope>NUCLEOTIDE SEQUENCE [LARGE SCALE GENOMIC DNA]</scope>
    <source>
        <strain evidence="6 7">W5455</strain>
    </source>
</reference>
<keyword evidence="3" id="KW-0479">Metal-binding</keyword>
<dbReference type="InterPro" id="IPR012947">
    <property type="entry name" value="tRNA_SAD"/>
</dbReference>
<comment type="subcellular location">
    <subcellularLocation>
        <location evidence="2">Cytoplasm</location>
    </subcellularLocation>
</comment>
<proteinExistence type="predicted"/>
<evidence type="ECO:0000313" key="6">
    <source>
        <dbReference type="EMBL" id="EFB90081.1"/>
    </source>
</evidence>
<sequence>MDEMNELYYRLPYVKEFDAVVTGCAPGKNGFEVTLSQTAFYPEGGGQLADSGVIGDAAVSDTRRKDGAIVHYADKPLPVGSVQHGAIDWQKRFDHMQAHSGEHIVSGLVHRRWGYDNVGFHMAADKVTVDFNGPIGEEQLAELERDANAAIYANLPVRVAFPSPEELAALDYRSKKELSGAVRLVEFPGVDLCACCGTHVERSGEIGLIKFIAMARYKGGVRIEMLCGRLAMQDYARKNEQEREIGRIFSAKPYETVEAVRQHVAAAEAAEARASELARRYFELRTAQFPAGDGLLIDFEEGFKPAELRKFCDALVSGGKAKTAAVLSPAESNGRKGWNYVICAREPVLREAVKTLNKELGGRGGGDPTLVQGTFFAGRADIERALEAICR</sequence>
<dbReference type="SUPFAM" id="SSF50447">
    <property type="entry name" value="Translation proteins"/>
    <property type="match status" value="1"/>
</dbReference>
<comment type="cofactor">
    <cofactor evidence="1">
        <name>Zn(2+)</name>
        <dbReference type="ChEBI" id="CHEBI:29105"/>
    </cofactor>
</comment>
<name>A0ABM9ZTC8_9BACT</name>
<dbReference type="Gene3D" id="2.40.30.130">
    <property type="match status" value="1"/>
</dbReference>
<dbReference type="RefSeq" id="WP_009165519.1">
    <property type="nucleotide sequence ID" value="NZ_ADFP01000097.1"/>
</dbReference>
<dbReference type="GO" id="GO:0016874">
    <property type="term" value="F:ligase activity"/>
    <property type="evidence" value="ECO:0007669"/>
    <property type="project" value="UniProtKB-KW"/>
</dbReference>
<evidence type="ECO:0000259" key="5">
    <source>
        <dbReference type="PROSITE" id="PS50860"/>
    </source>
</evidence>
<comment type="caution">
    <text evidence="6">The sequence shown here is derived from an EMBL/GenBank/DDBJ whole genome shotgun (WGS) entry which is preliminary data.</text>
</comment>
<dbReference type="PROSITE" id="PS50860">
    <property type="entry name" value="AA_TRNA_LIGASE_II_ALA"/>
    <property type="match status" value="1"/>
</dbReference>
<gene>
    <name evidence="6" type="ORF">HMPREF7215_0974</name>
</gene>